<dbReference type="EMBL" id="JAUCDY010000004">
    <property type="protein sequence ID" value="MDM7857608.1"/>
    <property type="molecule type" value="Genomic_DNA"/>
</dbReference>
<accession>A0ABT7SN32</accession>
<dbReference type="InterPro" id="IPR024453">
    <property type="entry name" value="Peptidase_C92"/>
</dbReference>
<evidence type="ECO:0000313" key="2">
    <source>
        <dbReference type="Proteomes" id="UP001241056"/>
    </source>
</evidence>
<dbReference type="RefSeq" id="WP_289410265.1">
    <property type="nucleotide sequence ID" value="NZ_JAUCDY010000004.1"/>
</dbReference>
<proteinExistence type="predicted"/>
<dbReference type="Proteomes" id="UP001241056">
    <property type="component" value="Unassembled WGS sequence"/>
</dbReference>
<dbReference type="Pfam" id="PF05708">
    <property type="entry name" value="Peptidase_C92"/>
    <property type="match status" value="1"/>
</dbReference>
<gene>
    <name evidence="1" type="ORF">QEZ41_04870</name>
</gene>
<dbReference type="InterPro" id="IPR038765">
    <property type="entry name" value="Papain-like_cys_pep_sf"/>
</dbReference>
<organism evidence="1 2">
    <name type="scientific">Thiopseudomonas acetoxidans</name>
    <dbReference type="NCBI Taxonomy" id="3041622"/>
    <lineage>
        <taxon>Bacteria</taxon>
        <taxon>Pseudomonadati</taxon>
        <taxon>Pseudomonadota</taxon>
        <taxon>Gammaproteobacteria</taxon>
        <taxon>Pseudomonadales</taxon>
        <taxon>Pseudomonadaceae</taxon>
        <taxon>Thiopseudomonas</taxon>
    </lineage>
</organism>
<keyword evidence="2" id="KW-1185">Reference proteome</keyword>
<dbReference type="Gene3D" id="3.90.1720.10">
    <property type="entry name" value="endopeptidase domain like (from Nostoc punctiforme)"/>
    <property type="match status" value="1"/>
</dbReference>
<comment type="caution">
    <text evidence="1">The sequence shown here is derived from an EMBL/GenBank/DDBJ whole genome shotgun (WGS) entry which is preliminary data.</text>
</comment>
<evidence type="ECO:0000313" key="1">
    <source>
        <dbReference type="EMBL" id="MDM7857608.1"/>
    </source>
</evidence>
<sequence>MHCLPNNKKAIWVRHRWLFLCFLLLSWLLLNGLAVARDNADSTGITDTPALAVGDWVFRQGTSLESYLIASFGAGDFSHIGMVVEVEPEIQILHATTDDLQALSNQVLLSTWQQFTDVKLAKRVAVARPQFLSAEQRQNISRSLLAELGKPFVLAARDKQHLYCSTILADAIKNEYPAFNINWSWLEQPLLRGEYLHPEAFAAHHELDWVLP</sequence>
<reference evidence="1 2" key="1">
    <citation type="submission" date="2023-06" db="EMBL/GenBank/DDBJ databases">
        <title>Thiopseudomonas sp. CY1220 draft genome sequence.</title>
        <authorList>
            <person name="Zhao G."/>
            <person name="An M."/>
        </authorList>
    </citation>
    <scope>NUCLEOTIDE SEQUENCE [LARGE SCALE GENOMIC DNA]</scope>
    <source>
        <strain evidence="1 2">CY1220</strain>
    </source>
</reference>
<dbReference type="SUPFAM" id="SSF54001">
    <property type="entry name" value="Cysteine proteinases"/>
    <property type="match status" value="1"/>
</dbReference>
<name>A0ABT7SN32_9GAMM</name>
<protein>
    <submittedName>
        <fullName evidence="1">YiiX/YebB-like N1pC/P60 family cysteine hydrolase</fullName>
    </submittedName>
</protein>